<dbReference type="SUPFAM" id="SSF102215">
    <property type="entry name" value="Creatininase"/>
    <property type="match status" value="1"/>
</dbReference>
<dbReference type="PANTHER" id="PTHR35005:SF1">
    <property type="entry name" value="2-AMINO-5-FORMYLAMINO-6-RIBOSYLAMINOPYRIMIDIN-4(3H)-ONE 5'-MONOPHOSPHATE DEFORMYLASE"/>
    <property type="match status" value="1"/>
</dbReference>
<comment type="similarity">
    <text evidence="5">Belongs to the creatininase superfamily.</text>
</comment>
<evidence type="ECO:0000256" key="1">
    <source>
        <dbReference type="ARBA" id="ARBA00001947"/>
    </source>
</evidence>
<accession>A0A417Y0X4</accession>
<keyword evidence="4" id="KW-0862">Zinc</keyword>
<sequence length="259" mass="26927">MGSDDESTTLLDDDVSDPIALGLDLASTTSPSVPPLPTVLVPVGSVEQHGPHLPLDTNTVIATAVATRAAEVLHADGRSILVAPAISYGSSGEHQDFAGTSSIGQAVLQQTMVELARSMRTWAAEVVFVNAHVGNLESLRSAVRQLLDEGHDVGWVACSLEEPGLHAGRVETSLMLYLAPWNVRLKRAEAGNTHASPNLLAEIKARGVRAVSVNGVLGDPTGASANEGKAALDTMVSDVLRAVQTVAGHKRSEAADVKG</sequence>
<dbReference type="PANTHER" id="PTHR35005">
    <property type="entry name" value="3-DEHYDRO-SCYLLO-INOSOSE HYDROLASE"/>
    <property type="match status" value="1"/>
</dbReference>
<comment type="caution">
    <text evidence="6">The sequence shown here is derived from an EMBL/GenBank/DDBJ whole genome shotgun (WGS) entry which is preliminary data.</text>
</comment>
<evidence type="ECO:0000256" key="3">
    <source>
        <dbReference type="ARBA" id="ARBA00022801"/>
    </source>
</evidence>
<protein>
    <submittedName>
        <fullName evidence="6">Mycofactocin biosynthesis peptidyl-dipeptidase MftE</fullName>
    </submittedName>
</protein>
<organism evidence="6 7">
    <name type="scientific">Nocardioides immobilis</name>
    <dbReference type="NCBI Taxonomy" id="2049295"/>
    <lineage>
        <taxon>Bacteria</taxon>
        <taxon>Bacillati</taxon>
        <taxon>Actinomycetota</taxon>
        <taxon>Actinomycetes</taxon>
        <taxon>Propionibacteriales</taxon>
        <taxon>Nocardioidaceae</taxon>
        <taxon>Nocardioides</taxon>
    </lineage>
</organism>
<dbReference type="InterPro" id="IPR003785">
    <property type="entry name" value="Creatininase/forma_Hydrolase"/>
</dbReference>
<dbReference type="InterPro" id="IPR024087">
    <property type="entry name" value="Creatininase-like_sf"/>
</dbReference>
<dbReference type="InterPro" id="IPR023871">
    <property type="entry name" value="MftE"/>
</dbReference>
<dbReference type="Gene3D" id="3.40.50.10310">
    <property type="entry name" value="Creatininase"/>
    <property type="match status" value="1"/>
</dbReference>
<evidence type="ECO:0000256" key="5">
    <source>
        <dbReference type="ARBA" id="ARBA00024029"/>
    </source>
</evidence>
<dbReference type="GO" id="GO:0016811">
    <property type="term" value="F:hydrolase activity, acting on carbon-nitrogen (but not peptide) bonds, in linear amides"/>
    <property type="evidence" value="ECO:0007669"/>
    <property type="project" value="TreeGrafter"/>
</dbReference>
<dbReference type="AlphaFoldDB" id="A0A417Y0X4"/>
<evidence type="ECO:0000313" key="6">
    <source>
        <dbReference type="EMBL" id="RHW26207.1"/>
    </source>
</evidence>
<dbReference type="OrthoDB" id="9801445at2"/>
<keyword evidence="2" id="KW-0479">Metal-binding</keyword>
<keyword evidence="7" id="KW-1185">Reference proteome</keyword>
<evidence type="ECO:0000256" key="2">
    <source>
        <dbReference type="ARBA" id="ARBA00022723"/>
    </source>
</evidence>
<evidence type="ECO:0000256" key="4">
    <source>
        <dbReference type="ARBA" id="ARBA00022833"/>
    </source>
</evidence>
<dbReference type="Proteomes" id="UP000283644">
    <property type="component" value="Unassembled WGS sequence"/>
</dbReference>
<dbReference type="NCBIfam" id="TIGR03964">
    <property type="entry name" value="mycofact_creat"/>
    <property type="match status" value="1"/>
</dbReference>
<comment type="cofactor">
    <cofactor evidence="1">
        <name>Zn(2+)</name>
        <dbReference type="ChEBI" id="CHEBI:29105"/>
    </cofactor>
</comment>
<dbReference type="EMBL" id="QXGH01000018">
    <property type="protein sequence ID" value="RHW26207.1"/>
    <property type="molecule type" value="Genomic_DNA"/>
</dbReference>
<dbReference type="GO" id="GO:0046872">
    <property type="term" value="F:metal ion binding"/>
    <property type="evidence" value="ECO:0007669"/>
    <property type="project" value="UniProtKB-KW"/>
</dbReference>
<name>A0A417Y0X4_9ACTN</name>
<keyword evidence="3" id="KW-0378">Hydrolase</keyword>
<proteinExistence type="inferred from homology"/>
<dbReference type="GO" id="GO:0009231">
    <property type="term" value="P:riboflavin biosynthetic process"/>
    <property type="evidence" value="ECO:0007669"/>
    <property type="project" value="TreeGrafter"/>
</dbReference>
<reference evidence="6 7" key="1">
    <citation type="submission" date="2018-09" db="EMBL/GenBank/DDBJ databases">
        <title>Genome sequencing of Nocardioides immobilis CCTCC AB 2017083 for comparison to Nocardioides silvaticus.</title>
        <authorList>
            <person name="Li C."/>
            <person name="Wang G."/>
        </authorList>
    </citation>
    <scope>NUCLEOTIDE SEQUENCE [LARGE SCALE GENOMIC DNA]</scope>
    <source>
        <strain evidence="6 7">CCTCC AB 2017083</strain>
    </source>
</reference>
<gene>
    <name evidence="6" type="primary">mftE</name>
    <name evidence="6" type="ORF">D0Z08_14620</name>
</gene>
<dbReference type="Pfam" id="PF02633">
    <property type="entry name" value="Creatininase"/>
    <property type="match status" value="1"/>
</dbReference>
<evidence type="ECO:0000313" key="7">
    <source>
        <dbReference type="Proteomes" id="UP000283644"/>
    </source>
</evidence>